<dbReference type="Gene3D" id="3.20.20.140">
    <property type="entry name" value="Metal-dependent hydrolases"/>
    <property type="match status" value="1"/>
</dbReference>
<dbReference type="RefSeq" id="WP_345196938.1">
    <property type="nucleotide sequence ID" value="NZ_BAABFL010000415.1"/>
</dbReference>
<comment type="caution">
    <text evidence="3">The sequence shown here is derived from an EMBL/GenBank/DDBJ whole genome shotgun (WGS) entry which is preliminary data.</text>
</comment>
<feature type="domain" description="Amidohydrolase-related" evidence="2">
    <location>
        <begin position="110"/>
        <end position="327"/>
    </location>
</feature>
<dbReference type="InterPro" id="IPR006680">
    <property type="entry name" value="Amidohydro-rel"/>
</dbReference>
<evidence type="ECO:0000259" key="2">
    <source>
        <dbReference type="Pfam" id="PF04909"/>
    </source>
</evidence>
<sequence length="336" mass="38586">MNRSLAAPLLALSLSVPTTCLAEEDSPYPLADAEMHYVNFMQESDGMEKLLNAMDQADVTDTMLTGMAVTKKWKETAPERPRYYQGDDSPVYWYAATDELVARAIEGLPKEQQKRFHPFLSGFNPTDLNAVDHIDRMLQWRPAFWQGIGEVLTRHDDLTALTEGEKPRANHEAMHRVYRLAAKHHLPVLLHTNITSAREDRPLYLKELKEALTQNPNTTFIWAHAGTSSTTIRRNDMDFLPTLVKQLLKDHNNLYILLSWTAEELIYKKEGTPDPAWVKMVKHYPDRFMLGSDLVGRFDSLPKTMDDFQPFLDALPEPVARKVARENFLDLLPRNR</sequence>
<feature type="signal peptide" evidence="1">
    <location>
        <begin position="1"/>
        <end position="22"/>
    </location>
</feature>
<dbReference type="EMBL" id="BAABFL010000415">
    <property type="protein sequence ID" value="GAA4650711.1"/>
    <property type="molecule type" value="Genomic_DNA"/>
</dbReference>
<proteinExistence type="predicted"/>
<reference evidence="4" key="1">
    <citation type="journal article" date="2019" name="Int. J. Syst. Evol. Microbiol.">
        <title>The Global Catalogue of Microorganisms (GCM) 10K type strain sequencing project: providing services to taxonomists for standard genome sequencing and annotation.</title>
        <authorList>
            <consortium name="The Broad Institute Genomics Platform"/>
            <consortium name="The Broad Institute Genome Sequencing Center for Infectious Disease"/>
            <person name="Wu L."/>
            <person name="Ma J."/>
        </authorList>
    </citation>
    <scope>NUCLEOTIDE SEQUENCE [LARGE SCALE GENOMIC DNA]</scope>
    <source>
        <strain evidence="4">JCM 17805</strain>
    </source>
</reference>
<protein>
    <submittedName>
        <fullName evidence="3">Amidohydrolase family protein</fullName>
    </submittedName>
</protein>
<evidence type="ECO:0000256" key="1">
    <source>
        <dbReference type="SAM" id="SignalP"/>
    </source>
</evidence>
<dbReference type="SUPFAM" id="SSF51556">
    <property type="entry name" value="Metallo-dependent hydrolases"/>
    <property type="match status" value="1"/>
</dbReference>
<feature type="chain" id="PRO_5046257277" evidence="1">
    <location>
        <begin position="23"/>
        <end position="336"/>
    </location>
</feature>
<dbReference type="Pfam" id="PF04909">
    <property type="entry name" value="Amidohydro_2"/>
    <property type="match status" value="1"/>
</dbReference>
<organism evidence="3 4">
    <name type="scientific">Kistimonas scapharcae</name>
    <dbReference type="NCBI Taxonomy" id="1036133"/>
    <lineage>
        <taxon>Bacteria</taxon>
        <taxon>Pseudomonadati</taxon>
        <taxon>Pseudomonadota</taxon>
        <taxon>Gammaproteobacteria</taxon>
        <taxon>Oceanospirillales</taxon>
        <taxon>Endozoicomonadaceae</taxon>
        <taxon>Kistimonas</taxon>
    </lineage>
</organism>
<dbReference type="InterPro" id="IPR032466">
    <property type="entry name" value="Metal_Hydrolase"/>
</dbReference>
<accession>A0ABP8V456</accession>
<keyword evidence="1" id="KW-0732">Signal</keyword>
<dbReference type="Proteomes" id="UP001500604">
    <property type="component" value="Unassembled WGS sequence"/>
</dbReference>
<evidence type="ECO:0000313" key="4">
    <source>
        <dbReference type="Proteomes" id="UP001500604"/>
    </source>
</evidence>
<gene>
    <name evidence="3" type="ORF">GCM10023116_29940</name>
</gene>
<evidence type="ECO:0000313" key="3">
    <source>
        <dbReference type="EMBL" id="GAA4650711.1"/>
    </source>
</evidence>
<keyword evidence="4" id="KW-1185">Reference proteome</keyword>
<name>A0ABP8V456_9GAMM</name>